<dbReference type="Proteomes" id="UP001396334">
    <property type="component" value="Unassembled WGS sequence"/>
</dbReference>
<evidence type="ECO:0000256" key="4">
    <source>
        <dbReference type="ARBA" id="ARBA00022692"/>
    </source>
</evidence>
<keyword evidence="6" id="KW-0406">Ion transport</keyword>
<protein>
    <recommendedName>
        <fullName evidence="12">Aluminum-activated malate transporter</fullName>
    </recommendedName>
</protein>
<keyword evidence="3" id="KW-0813">Transport</keyword>
<evidence type="ECO:0000256" key="8">
    <source>
        <dbReference type="ARBA" id="ARBA00023303"/>
    </source>
</evidence>
<dbReference type="Pfam" id="PF11744">
    <property type="entry name" value="ALMT"/>
    <property type="match status" value="1"/>
</dbReference>
<gene>
    <name evidence="10" type="ORF">V6N11_039658</name>
</gene>
<keyword evidence="5 9" id="KW-1133">Transmembrane helix</keyword>
<feature type="transmembrane region" description="Helical" evidence="9">
    <location>
        <begin position="157"/>
        <end position="179"/>
    </location>
</feature>
<evidence type="ECO:0000256" key="9">
    <source>
        <dbReference type="SAM" id="Phobius"/>
    </source>
</evidence>
<name>A0ABR2SP52_9ROSI</name>
<comment type="similarity">
    <text evidence="2">Belongs to the aromatic acid exporter (TC 2.A.85) family.</text>
</comment>
<feature type="transmembrane region" description="Helical" evidence="9">
    <location>
        <begin position="96"/>
        <end position="116"/>
    </location>
</feature>
<keyword evidence="7 9" id="KW-0472">Membrane</keyword>
<organism evidence="10 11">
    <name type="scientific">Hibiscus sabdariffa</name>
    <name type="common">roselle</name>
    <dbReference type="NCBI Taxonomy" id="183260"/>
    <lineage>
        <taxon>Eukaryota</taxon>
        <taxon>Viridiplantae</taxon>
        <taxon>Streptophyta</taxon>
        <taxon>Embryophyta</taxon>
        <taxon>Tracheophyta</taxon>
        <taxon>Spermatophyta</taxon>
        <taxon>Magnoliopsida</taxon>
        <taxon>eudicotyledons</taxon>
        <taxon>Gunneridae</taxon>
        <taxon>Pentapetalae</taxon>
        <taxon>rosids</taxon>
        <taxon>malvids</taxon>
        <taxon>Malvales</taxon>
        <taxon>Malvaceae</taxon>
        <taxon>Malvoideae</taxon>
        <taxon>Hibiscus</taxon>
    </lineage>
</organism>
<evidence type="ECO:0000313" key="10">
    <source>
        <dbReference type="EMBL" id="KAK9026825.1"/>
    </source>
</evidence>
<comment type="caution">
    <text evidence="10">The sequence shown here is derived from an EMBL/GenBank/DDBJ whole genome shotgun (WGS) entry which is preliminary data.</text>
</comment>
<proteinExistence type="inferred from homology"/>
<feature type="transmembrane region" description="Helical" evidence="9">
    <location>
        <begin position="17"/>
        <end position="36"/>
    </location>
</feature>
<comment type="subcellular location">
    <subcellularLocation>
        <location evidence="1">Membrane</location>
        <topology evidence="1">Multi-pass membrane protein</topology>
    </subcellularLocation>
</comment>
<keyword evidence="4 9" id="KW-0812">Transmembrane</keyword>
<evidence type="ECO:0000313" key="11">
    <source>
        <dbReference type="Proteomes" id="UP001396334"/>
    </source>
</evidence>
<evidence type="ECO:0000256" key="5">
    <source>
        <dbReference type="ARBA" id="ARBA00022989"/>
    </source>
</evidence>
<reference evidence="10 11" key="1">
    <citation type="journal article" date="2024" name="G3 (Bethesda)">
        <title>Genome assembly of Hibiscus sabdariffa L. provides insights into metabolisms of medicinal natural products.</title>
        <authorList>
            <person name="Kim T."/>
        </authorList>
    </citation>
    <scope>NUCLEOTIDE SEQUENCE [LARGE SCALE GENOMIC DNA]</scope>
    <source>
        <strain evidence="10">TK-2024</strain>
        <tissue evidence="10">Old leaves</tissue>
    </source>
</reference>
<dbReference type="EMBL" id="JBBPBN010000013">
    <property type="protein sequence ID" value="KAK9026825.1"/>
    <property type="molecule type" value="Genomic_DNA"/>
</dbReference>
<feature type="transmembrane region" description="Helical" evidence="9">
    <location>
        <begin position="69"/>
        <end position="90"/>
    </location>
</feature>
<keyword evidence="8" id="KW-0407">Ion channel</keyword>
<feature type="transmembrane region" description="Helical" evidence="9">
    <location>
        <begin position="128"/>
        <end position="145"/>
    </location>
</feature>
<dbReference type="InterPro" id="IPR020966">
    <property type="entry name" value="ALMT"/>
</dbReference>
<evidence type="ECO:0000256" key="1">
    <source>
        <dbReference type="ARBA" id="ARBA00004141"/>
    </source>
</evidence>
<evidence type="ECO:0000256" key="7">
    <source>
        <dbReference type="ARBA" id="ARBA00023136"/>
    </source>
</evidence>
<evidence type="ECO:0000256" key="2">
    <source>
        <dbReference type="ARBA" id="ARBA00007079"/>
    </source>
</evidence>
<dbReference type="PANTHER" id="PTHR31086">
    <property type="entry name" value="ALUMINUM-ACTIVATED MALATE TRANSPORTER 10"/>
    <property type="match status" value="1"/>
</dbReference>
<keyword evidence="11" id="KW-1185">Reference proteome</keyword>
<evidence type="ECO:0000256" key="6">
    <source>
        <dbReference type="ARBA" id="ARBA00023065"/>
    </source>
</evidence>
<accession>A0ABR2SP52</accession>
<evidence type="ECO:0008006" key="12">
    <source>
        <dbReference type="Google" id="ProtNLM"/>
    </source>
</evidence>
<evidence type="ECO:0000256" key="3">
    <source>
        <dbReference type="ARBA" id="ARBA00022448"/>
    </source>
</evidence>
<sequence>MLCGTIWKVGGKDHRRVIHAIKVGLSLTLVTMLHMLEPFFEVFGPNAMWIVMTVVLELQFTAGETSFKCLNMGVGTVLAGSLALFVDFIATKSRKMFQAMFFGTTVFLIGAAAAYLRFFPCVKNNYDSGIVIFLSTFTLIIASGYKENNVIKIVRDQFYFIAIGCATCLFMGILVFPVWSGEFLQNSIIDKLEGLAKSIQASVDEHFHDSSEIKENQEKRSLEDPIMAILDSKSNEGTLAFYARLEPRHSRLCNRFSWRQHMKLGDVLRQLGYTVVALRCCLQTEIQAPRSVRALFKDPCIRLSGEVTKVLMELANNIRNRRYCSPRILCDHLHEAVQDLDSVIKSLPRLFLDSNSNQATNMLAAARQTKPNAKHRRSRSAPEVIESVLRPELSETTITNPEFSEALSFASFAFLLVEIAGRLNNVIKEFEELGRIVCY</sequence>